<dbReference type="GO" id="GO:0005506">
    <property type="term" value="F:iron ion binding"/>
    <property type="evidence" value="ECO:0007669"/>
    <property type="project" value="InterPro"/>
</dbReference>
<dbReference type="InterPro" id="IPR001128">
    <property type="entry name" value="Cyt_P450"/>
</dbReference>
<dbReference type="PANTHER" id="PTHR46696">
    <property type="entry name" value="P450, PUTATIVE (EUROFUNG)-RELATED"/>
    <property type="match status" value="1"/>
</dbReference>
<dbReference type="SUPFAM" id="SSF48264">
    <property type="entry name" value="Cytochrome P450"/>
    <property type="match status" value="1"/>
</dbReference>
<dbReference type="AlphaFoldDB" id="A0A2W5NLZ3"/>
<comment type="similarity">
    <text evidence="1 2">Belongs to the cytochrome P450 family.</text>
</comment>
<dbReference type="GO" id="GO:0020037">
    <property type="term" value="F:heme binding"/>
    <property type="evidence" value="ECO:0007669"/>
    <property type="project" value="InterPro"/>
</dbReference>
<dbReference type="GO" id="GO:0016705">
    <property type="term" value="F:oxidoreductase activity, acting on paired donors, with incorporation or reduction of molecular oxygen"/>
    <property type="evidence" value="ECO:0007669"/>
    <property type="project" value="InterPro"/>
</dbReference>
<dbReference type="Pfam" id="PF00067">
    <property type="entry name" value="p450"/>
    <property type="match status" value="1"/>
</dbReference>
<accession>A0A2W5NLZ3</accession>
<proteinExistence type="inferred from homology"/>
<dbReference type="Gene3D" id="1.10.630.10">
    <property type="entry name" value="Cytochrome P450"/>
    <property type="match status" value="1"/>
</dbReference>
<dbReference type="InterPro" id="IPR002397">
    <property type="entry name" value="Cyt_P450_B"/>
</dbReference>
<evidence type="ECO:0000313" key="4">
    <source>
        <dbReference type="Proteomes" id="UP000249082"/>
    </source>
</evidence>
<protein>
    <submittedName>
        <fullName evidence="3">Cytochrome P450</fullName>
    </submittedName>
</protein>
<keyword evidence="2" id="KW-0479">Metal-binding</keyword>
<keyword evidence="2" id="KW-0560">Oxidoreductase</keyword>
<comment type="caution">
    <text evidence="3">The sequence shown here is derived from an EMBL/GenBank/DDBJ whole genome shotgun (WGS) entry which is preliminary data.</text>
</comment>
<dbReference type="GO" id="GO:0004497">
    <property type="term" value="F:monooxygenase activity"/>
    <property type="evidence" value="ECO:0007669"/>
    <property type="project" value="UniProtKB-KW"/>
</dbReference>
<evidence type="ECO:0000256" key="2">
    <source>
        <dbReference type="RuleBase" id="RU000461"/>
    </source>
</evidence>
<dbReference type="InterPro" id="IPR036396">
    <property type="entry name" value="Cyt_P450_sf"/>
</dbReference>
<sequence length="440" mass="49787">MATCPYSGNDSRSNALASLLSDNPRYAEMFDVDKVEANSGVDPRRDYTEDMNRLREAGAVHKGTLRELLGVPEMVDMLGPPRENMTFFSYRACEIGFRENQLYSSEGYNESAGVRTIGTTILSMVGKPHKRLRSAAQPLFKRPKVLDWWNKRWIEETVDVLLDQIRDRETTDLNTDLCARLPMATVTRAIGLEGEDVIEFRYQLNRATFGARNLPPEEAAEARAWVDGTLRRLIAENQREPGDNLIAGLIGCEITHEDGSKRPLTEDELFGYCKLAIFAGGGTTWRQLGITIDALMTHRHFWEACKQDRSLIDLAVEEGLRWRATDPVFMRLCTEDTEMEGVKVPAGTRIHLCLGAANHDPAVFDKPEEYDIFRRKEHHMGFGFGPHRCLGMDVARQEMVVAINGLLDRFPNMTLDPARPKPEYRGLDHRGMSAVTVKLR</sequence>
<keyword evidence="2" id="KW-0503">Monooxygenase</keyword>
<keyword evidence="2" id="KW-0349">Heme</keyword>
<name>A0A2W5NLZ3_9SPHN</name>
<dbReference type="InterPro" id="IPR017972">
    <property type="entry name" value="Cyt_P450_CS"/>
</dbReference>
<evidence type="ECO:0000256" key="1">
    <source>
        <dbReference type="ARBA" id="ARBA00010617"/>
    </source>
</evidence>
<organism evidence="3 4">
    <name type="scientific">Novosphingobium pentaromativorans</name>
    <dbReference type="NCBI Taxonomy" id="205844"/>
    <lineage>
        <taxon>Bacteria</taxon>
        <taxon>Pseudomonadati</taxon>
        <taxon>Pseudomonadota</taxon>
        <taxon>Alphaproteobacteria</taxon>
        <taxon>Sphingomonadales</taxon>
        <taxon>Sphingomonadaceae</taxon>
        <taxon>Novosphingobium</taxon>
    </lineage>
</organism>
<evidence type="ECO:0000313" key="3">
    <source>
        <dbReference type="EMBL" id="PZQ53518.1"/>
    </source>
</evidence>
<gene>
    <name evidence="3" type="ORF">DI555_15950</name>
</gene>
<dbReference type="EMBL" id="QFPX01000014">
    <property type="protein sequence ID" value="PZQ53518.1"/>
    <property type="molecule type" value="Genomic_DNA"/>
</dbReference>
<dbReference type="PRINTS" id="PR00359">
    <property type="entry name" value="BP450"/>
</dbReference>
<reference evidence="3 4" key="1">
    <citation type="submission" date="2017-08" db="EMBL/GenBank/DDBJ databases">
        <title>Infants hospitalized years apart are colonized by the same room-sourced microbial strains.</title>
        <authorList>
            <person name="Brooks B."/>
            <person name="Olm M.R."/>
            <person name="Firek B.A."/>
            <person name="Baker R."/>
            <person name="Thomas B.C."/>
            <person name="Morowitz M.J."/>
            <person name="Banfield J.F."/>
        </authorList>
    </citation>
    <scope>NUCLEOTIDE SEQUENCE [LARGE SCALE GENOMIC DNA]</scope>
    <source>
        <strain evidence="3">S2_005_002_R2_33</strain>
    </source>
</reference>
<dbReference type="PROSITE" id="PS00086">
    <property type="entry name" value="CYTOCHROME_P450"/>
    <property type="match status" value="1"/>
</dbReference>
<dbReference type="Proteomes" id="UP000249082">
    <property type="component" value="Unassembled WGS sequence"/>
</dbReference>
<keyword evidence="2" id="KW-0408">Iron</keyword>
<dbReference type="PANTHER" id="PTHR46696:SF6">
    <property type="entry name" value="P450, PUTATIVE (EUROFUNG)-RELATED"/>
    <property type="match status" value="1"/>
</dbReference>